<name>A0A6L7ITR6_9ACTN</name>
<accession>A0A6L7ITR6</accession>
<dbReference type="RefSeq" id="WP_160942676.1">
    <property type="nucleotide sequence ID" value="NZ_CP063310.1"/>
</dbReference>
<dbReference type="AlphaFoldDB" id="A0A6L7ITR6"/>
<gene>
    <name evidence="1" type="ORF">GS424_012785</name>
</gene>
<evidence type="ECO:0000313" key="1">
    <source>
        <dbReference type="EMBL" id="QOS67388.1"/>
    </source>
</evidence>
<organism evidence="1 2">
    <name type="scientific">Eggerthella guodeyinii</name>
    <dbReference type="NCBI Taxonomy" id="2690837"/>
    <lineage>
        <taxon>Bacteria</taxon>
        <taxon>Bacillati</taxon>
        <taxon>Actinomycetota</taxon>
        <taxon>Coriobacteriia</taxon>
        <taxon>Eggerthellales</taxon>
        <taxon>Eggerthellaceae</taxon>
        <taxon>Eggerthella</taxon>
    </lineage>
</organism>
<dbReference type="Proteomes" id="UP000478463">
    <property type="component" value="Chromosome"/>
</dbReference>
<reference evidence="1 2" key="1">
    <citation type="submission" date="2020-10" db="EMBL/GenBank/DDBJ databases">
        <title>Eggerthella sp. nov., isolated from human feces.</title>
        <authorList>
            <person name="Yajun G."/>
        </authorList>
    </citation>
    <scope>NUCLEOTIDE SEQUENCE [LARGE SCALE GENOMIC DNA]</scope>
    <source>
        <strain evidence="1 2">HF-1101</strain>
    </source>
</reference>
<evidence type="ECO:0000313" key="2">
    <source>
        <dbReference type="Proteomes" id="UP000478463"/>
    </source>
</evidence>
<proteinExistence type="predicted"/>
<sequence>MAATVKTLIENNGELYWGTRHANPGYHYGVALDVVENGLVARVVYVMSDLDDEDGVLVTPDTLMSCFTVDDLAEHGIIPSELMEDDADDDVKGWYCIEESFFDKDAVEELQRSNDQLGGYLDIVLGIMTISPDEIAAGMPSLEETSFFDLLDELEGISEHIDQGNLKKPLPFTFRLIGDALLGWQFADEDDWR</sequence>
<dbReference type="KEGG" id="egd:GS424_012785"/>
<dbReference type="EMBL" id="CP063310">
    <property type="protein sequence ID" value="QOS67388.1"/>
    <property type="molecule type" value="Genomic_DNA"/>
</dbReference>
<protein>
    <submittedName>
        <fullName evidence="1">Uncharacterized protein</fullName>
    </submittedName>
</protein>